<feature type="domain" description="Ferritin/DPS" evidence="3">
    <location>
        <begin position="18"/>
        <end position="154"/>
    </location>
</feature>
<dbReference type="InterPro" id="IPR002177">
    <property type="entry name" value="DPS_DNA-bd"/>
</dbReference>
<dbReference type="EMBL" id="BOOA01000079">
    <property type="protein sequence ID" value="GIH28378.1"/>
    <property type="molecule type" value="Genomic_DNA"/>
</dbReference>
<comment type="similarity">
    <text evidence="1 2">Belongs to the Dps family.</text>
</comment>
<dbReference type="PRINTS" id="PR01346">
    <property type="entry name" value="HELNAPAPROT"/>
</dbReference>
<evidence type="ECO:0000313" key="4">
    <source>
        <dbReference type="EMBL" id="GIH28378.1"/>
    </source>
</evidence>
<dbReference type="Gene3D" id="1.20.1260.10">
    <property type="match status" value="1"/>
</dbReference>
<dbReference type="PIRSF" id="PIRSF005900">
    <property type="entry name" value="Dps"/>
    <property type="match status" value="1"/>
</dbReference>
<reference evidence="4" key="1">
    <citation type="submission" date="2021-01" db="EMBL/GenBank/DDBJ databases">
        <title>Whole genome shotgun sequence of Acrocarpospora phusangensis NBRC 108782.</title>
        <authorList>
            <person name="Komaki H."/>
            <person name="Tamura T."/>
        </authorList>
    </citation>
    <scope>NUCLEOTIDE SEQUENCE</scope>
    <source>
        <strain evidence="4">NBRC 108782</strain>
    </source>
</reference>
<evidence type="ECO:0000259" key="3">
    <source>
        <dbReference type="Pfam" id="PF00210"/>
    </source>
</evidence>
<dbReference type="RefSeq" id="WP_204044993.1">
    <property type="nucleotide sequence ID" value="NZ_BOOA01000079.1"/>
</dbReference>
<keyword evidence="5" id="KW-1185">Reference proteome</keyword>
<comment type="caution">
    <text evidence="4">The sequence shown here is derived from an EMBL/GenBank/DDBJ whole genome shotgun (WGS) entry which is preliminary data.</text>
</comment>
<dbReference type="InterPro" id="IPR009078">
    <property type="entry name" value="Ferritin-like_SF"/>
</dbReference>
<dbReference type="GO" id="GO:0008199">
    <property type="term" value="F:ferric iron binding"/>
    <property type="evidence" value="ECO:0007669"/>
    <property type="project" value="InterPro"/>
</dbReference>
<evidence type="ECO:0000256" key="1">
    <source>
        <dbReference type="ARBA" id="ARBA00009497"/>
    </source>
</evidence>
<gene>
    <name evidence="4" type="ORF">Aph01nite_66880</name>
</gene>
<sequence length="156" mass="16508">MSVITSPLGDAERKTTGDALQGTLIDLIDLSLTAKQYHWNLVGPRFRSIHLQLDEVVASARTHADTVAERAAAIGVSPDGRAQTVAAGAAAPSEPAWVADTAVVDGVVRLLRDIGGRLRGHIDAVAEADPVSQDILIAVARDLEKQAWMFEAQAAH</sequence>
<dbReference type="SUPFAM" id="SSF47240">
    <property type="entry name" value="Ferritin-like"/>
    <property type="match status" value="1"/>
</dbReference>
<dbReference type="AlphaFoldDB" id="A0A919QIQ8"/>
<accession>A0A919QIQ8</accession>
<dbReference type="Proteomes" id="UP000640052">
    <property type="component" value="Unassembled WGS sequence"/>
</dbReference>
<organism evidence="4 5">
    <name type="scientific">Acrocarpospora phusangensis</name>
    <dbReference type="NCBI Taxonomy" id="1070424"/>
    <lineage>
        <taxon>Bacteria</taxon>
        <taxon>Bacillati</taxon>
        <taxon>Actinomycetota</taxon>
        <taxon>Actinomycetes</taxon>
        <taxon>Streptosporangiales</taxon>
        <taxon>Streptosporangiaceae</taxon>
        <taxon>Acrocarpospora</taxon>
    </lineage>
</organism>
<proteinExistence type="inferred from homology"/>
<dbReference type="InterPro" id="IPR008331">
    <property type="entry name" value="Ferritin_DPS_dom"/>
</dbReference>
<dbReference type="InterPro" id="IPR012347">
    <property type="entry name" value="Ferritin-like"/>
</dbReference>
<dbReference type="PANTHER" id="PTHR42932">
    <property type="entry name" value="GENERAL STRESS PROTEIN 20U"/>
    <property type="match status" value="1"/>
</dbReference>
<evidence type="ECO:0000313" key="5">
    <source>
        <dbReference type="Proteomes" id="UP000640052"/>
    </source>
</evidence>
<protein>
    <submittedName>
        <fullName evidence="4">DNA starvation/stationary phase protection protein</fullName>
    </submittedName>
</protein>
<dbReference type="Pfam" id="PF00210">
    <property type="entry name" value="Ferritin"/>
    <property type="match status" value="1"/>
</dbReference>
<dbReference type="CDD" id="cd01043">
    <property type="entry name" value="DPS"/>
    <property type="match status" value="1"/>
</dbReference>
<dbReference type="PANTHER" id="PTHR42932:SF2">
    <property type="entry name" value="DNA PROTECTION DURING STARVATION PROTEIN 1"/>
    <property type="match status" value="1"/>
</dbReference>
<name>A0A919QIQ8_9ACTN</name>
<evidence type="ECO:0000256" key="2">
    <source>
        <dbReference type="RuleBase" id="RU003875"/>
    </source>
</evidence>